<protein>
    <submittedName>
        <fullName evidence="1">Uncharacterized protein</fullName>
    </submittedName>
</protein>
<accession>A0A3B0RHU5</accession>
<name>A0A3B0RHU5_9ZZZZ</name>
<organism evidence="1">
    <name type="scientific">hydrothermal vent metagenome</name>
    <dbReference type="NCBI Taxonomy" id="652676"/>
    <lineage>
        <taxon>unclassified sequences</taxon>
        <taxon>metagenomes</taxon>
        <taxon>ecological metagenomes</taxon>
    </lineage>
</organism>
<gene>
    <name evidence="1" type="ORF">MNBD_ALPHA05-853</name>
</gene>
<sequence length="132" mass="15054">MSELSASLLQRAWRKVDVKLSIDGDMHILRWRRGWFVDEVLFDDRRVATSSGIVNRETIFGLGIETSAKTEVRLVFMIDTAEAWNDWSGEWKPRGVRLETADTALIAYGSLGPDRAEPFRQLFDRAVRAIGL</sequence>
<reference evidence="1" key="1">
    <citation type="submission" date="2018-06" db="EMBL/GenBank/DDBJ databases">
        <authorList>
            <person name="Zhirakovskaya E."/>
        </authorList>
    </citation>
    <scope>NUCLEOTIDE SEQUENCE</scope>
</reference>
<dbReference type="EMBL" id="UOEH01000104">
    <property type="protein sequence ID" value="VAV92944.1"/>
    <property type="molecule type" value="Genomic_DNA"/>
</dbReference>
<proteinExistence type="predicted"/>
<evidence type="ECO:0000313" key="1">
    <source>
        <dbReference type="EMBL" id="VAV92944.1"/>
    </source>
</evidence>
<dbReference type="AlphaFoldDB" id="A0A3B0RHU5"/>